<accession>A0A0A9FDR9</accession>
<sequence length="51" mass="5993">MKPVIRKSPMEPYNLFSSVPWHGTLLPYLEDDETFAVCTKIHFCLWHALTE</sequence>
<evidence type="ECO:0000313" key="1">
    <source>
        <dbReference type="EMBL" id="JAE10497.1"/>
    </source>
</evidence>
<name>A0A0A9FDR9_ARUDO</name>
<protein>
    <submittedName>
        <fullName evidence="1">Uncharacterized protein</fullName>
    </submittedName>
</protein>
<reference evidence="1" key="1">
    <citation type="submission" date="2014-09" db="EMBL/GenBank/DDBJ databases">
        <authorList>
            <person name="Magalhaes I.L.F."/>
            <person name="Oliveira U."/>
            <person name="Santos F.R."/>
            <person name="Vidigal T.H.D.A."/>
            <person name="Brescovit A.D."/>
            <person name="Santos A.J."/>
        </authorList>
    </citation>
    <scope>NUCLEOTIDE SEQUENCE</scope>
    <source>
        <tissue evidence="1">Shoot tissue taken approximately 20 cm above the soil surface</tissue>
    </source>
</reference>
<proteinExistence type="predicted"/>
<organism evidence="1">
    <name type="scientific">Arundo donax</name>
    <name type="common">Giant reed</name>
    <name type="synonym">Donax arundinaceus</name>
    <dbReference type="NCBI Taxonomy" id="35708"/>
    <lineage>
        <taxon>Eukaryota</taxon>
        <taxon>Viridiplantae</taxon>
        <taxon>Streptophyta</taxon>
        <taxon>Embryophyta</taxon>
        <taxon>Tracheophyta</taxon>
        <taxon>Spermatophyta</taxon>
        <taxon>Magnoliopsida</taxon>
        <taxon>Liliopsida</taxon>
        <taxon>Poales</taxon>
        <taxon>Poaceae</taxon>
        <taxon>PACMAD clade</taxon>
        <taxon>Arundinoideae</taxon>
        <taxon>Arundineae</taxon>
        <taxon>Arundo</taxon>
    </lineage>
</organism>
<dbReference type="EMBL" id="GBRH01187399">
    <property type="protein sequence ID" value="JAE10497.1"/>
    <property type="molecule type" value="Transcribed_RNA"/>
</dbReference>
<reference evidence="1" key="2">
    <citation type="journal article" date="2015" name="Data Brief">
        <title>Shoot transcriptome of the giant reed, Arundo donax.</title>
        <authorList>
            <person name="Barrero R.A."/>
            <person name="Guerrero F.D."/>
            <person name="Moolhuijzen P."/>
            <person name="Goolsby J.A."/>
            <person name="Tidwell J."/>
            <person name="Bellgard S.E."/>
            <person name="Bellgard M.I."/>
        </authorList>
    </citation>
    <scope>NUCLEOTIDE SEQUENCE</scope>
    <source>
        <tissue evidence="1">Shoot tissue taken approximately 20 cm above the soil surface</tissue>
    </source>
</reference>
<dbReference type="AlphaFoldDB" id="A0A0A9FDR9"/>